<dbReference type="OrthoDB" id="354419at2759"/>
<proteinExistence type="inferred from homology"/>
<dbReference type="GO" id="GO:0030705">
    <property type="term" value="P:cytoskeleton-dependent intracellular transport"/>
    <property type="evidence" value="ECO:0007669"/>
    <property type="project" value="TreeGrafter"/>
</dbReference>
<dbReference type="GO" id="GO:0005874">
    <property type="term" value="C:microtubule"/>
    <property type="evidence" value="ECO:0007669"/>
    <property type="project" value="TreeGrafter"/>
</dbReference>
<dbReference type="InterPro" id="IPR001752">
    <property type="entry name" value="Kinesin_motor_dom"/>
</dbReference>
<dbReference type="GO" id="GO:0008574">
    <property type="term" value="F:plus-end-directed microtubule motor activity"/>
    <property type="evidence" value="ECO:0007669"/>
    <property type="project" value="TreeGrafter"/>
</dbReference>
<gene>
    <name evidence="3" type="ORF">PGLA1383_LOCUS17048</name>
</gene>
<dbReference type="Pfam" id="PF00225">
    <property type="entry name" value="Kinesin"/>
    <property type="match status" value="1"/>
</dbReference>
<dbReference type="AlphaFoldDB" id="A0A813EJQ2"/>
<evidence type="ECO:0000256" key="1">
    <source>
        <dbReference type="PROSITE-ProRule" id="PRU00283"/>
    </source>
</evidence>
<keyword evidence="4" id="KW-1185">Reference proteome</keyword>
<accession>A0A813EJQ2</accession>
<reference evidence="3" key="1">
    <citation type="submission" date="2021-02" db="EMBL/GenBank/DDBJ databases">
        <authorList>
            <person name="Dougan E. K."/>
            <person name="Rhodes N."/>
            <person name="Thang M."/>
            <person name="Chan C."/>
        </authorList>
    </citation>
    <scope>NUCLEOTIDE SEQUENCE</scope>
</reference>
<comment type="caution">
    <text evidence="1">Lacks conserved residue(s) required for the propagation of feature annotation.</text>
</comment>
<name>A0A813EJQ2_POLGL</name>
<sequence>AGDINKSLSQLALVIQRLTTPTGSQYVPYRDSMLTRLLAESFGGSSKTCLIIACSPALEDREETRGSLDFGRRAKL</sequence>
<comment type="caution">
    <text evidence="3">The sequence shown here is derived from an EMBL/GenBank/DDBJ whole genome shotgun (WGS) entry which is preliminary data.</text>
</comment>
<dbReference type="InterPro" id="IPR027417">
    <property type="entry name" value="P-loop_NTPase"/>
</dbReference>
<dbReference type="Gene3D" id="3.40.850.10">
    <property type="entry name" value="Kinesin motor domain"/>
    <property type="match status" value="1"/>
</dbReference>
<dbReference type="InterPro" id="IPR027640">
    <property type="entry name" value="Kinesin-like_fam"/>
</dbReference>
<dbReference type="PANTHER" id="PTHR24115">
    <property type="entry name" value="KINESIN-RELATED"/>
    <property type="match status" value="1"/>
</dbReference>
<dbReference type="GO" id="GO:0008017">
    <property type="term" value="F:microtubule binding"/>
    <property type="evidence" value="ECO:0007669"/>
    <property type="project" value="InterPro"/>
</dbReference>
<dbReference type="PROSITE" id="PS50067">
    <property type="entry name" value="KINESIN_MOTOR_2"/>
    <property type="match status" value="1"/>
</dbReference>
<evidence type="ECO:0000259" key="2">
    <source>
        <dbReference type="PROSITE" id="PS50067"/>
    </source>
</evidence>
<dbReference type="GO" id="GO:0005871">
    <property type="term" value="C:kinesin complex"/>
    <property type="evidence" value="ECO:0007669"/>
    <property type="project" value="TreeGrafter"/>
</dbReference>
<dbReference type="SUPFAM" id="SSF52540">
    <property type="entry name" value="P-loop containing nucleoside triphosphate hydrolases"/>
    <property type="match status" value="1"/>
</dbReference>
<dbReference type="GO" id="GO:0005524">
    <property type="term" value="F:ATP binding"/>
    <property type="evidence" value="ECO:0007669"/>
    <property type="project" value="InterPro"/>
</dbReference>
<dbReference type="PANTHER" id="PTHR24115:SF9">
    <property type="entry name" value="KINESIN HEAVY CHAIN"/>
    <property type="match status" value="1"/>
</dbReference>
<feature type="domain" description="Kinesin motor" evidence="2">
    <location>
        <begin position="1"/>
        <end position="76"/>
    </location>
</feature>
<dbReference type="EMBL" id="CAJNNV010010465">
    <property type="protein sequence ID" value="CAE8598645.1"/>
    <property type="molecule type" value="Genomic_DNA"/>
</dbReference>
<organism evidence="3 4">
    <name type="scientific">Polarella glacialis</name>
    <name type="common">Dinoflagellate</name>
    <dbReference type="NCBI Taxonomy" id="89957"/>
    <lineage>
        <taxon>Eukaryota</taxon>
        <taxon>Sar</taxon>
        <taxon>Alveolata</taxon>
        <taxon>Dinophyceae</taxon>
        <taxon>Suessiales</taxon>
        <taxon>Suessiaceae</taxon>
        <taxon>Polarella</taxon>
    </lineage>
</organism>
<dbReference type="GO" id="GO:0007018">
    <property type="term" value="P:microtubule-based movement"/>
    <property type="evidence" value="ECO:0007669"/>
    <property type="project" value="InterPro"/>
</dbReference>
<feature type="non-terminal residue" evidence="3">
    <location>
        <position position="76"/>
    </location>
</feature>
<evidence type="ECO:0000313" key="3">
    <source>
        <dbReference type="EMBL" id="CAE8598645.1"/>
    </source>
</evidence>
<comment type="similarity">
    <text evidence="1">Belongs to the TRAFAC class myosin-kinesin ATPase superfamily. Kinesin family.</text>
</comment>
<evidence type="ECO:0000313" key="4">
    <source>
        <dbReference type="Proteomes" id="UP000654075"/>
    </source>
</evidence>
<feature type="non-terminal residue" evidence="3">
    <location>
        <position position="1"/>
    </location>
</feature>
<dbReference type="InterPro" id="IPR036961">
    <property type="entry name" value="Kinesin_motor_dom_sf"/>
</dbReference>
<dbReference type="GO" id="GO:0016887">
    <property type="term" value="F:ATP hydrolysis activity"/>
    <property type="evidence" value="ECO:0007669"/>
    <property type="project" value="TreeGrafter"/>
</dbReference>
<dbReference type="Proteomes" id="UP000654075">
    <property type="component" value="Unassembled WGS sequence"/>
</dbReference>
<protein>
    <recommendedName>
        <fullName evidence="2">Kinesin motor domain-containing protein</fullName>
    </recommendedName>
</protein>